<dbReference type="PROSITE" id="PS51819">
    <property type="entry name" value="VOC"/>
    <property type="match status" value="1"/>
</dbReference>
<gene>
    <name evidence="2" type="ORF">BE15_31025</name>
</gene>
<feature type="domain" description="VOC" evidence="1">
    <location>
        <begin position="5"/>
        <end position="114"/>
    </location>
</feature>
<dbReference type="Proteomes" id="UP000075260">
    <property type="component" value="Unassembled WGS sequence"/>
</dbReference>
<dbReference type="InterPro" id="IPR037523">
    <property type="entry name" value="VOC_core"/>
</dbReference>
<dbReference type="RefSeq" id="WP_061606651.1">
    <property type="nucleotide sequence ID" value="NZ_JEMA01000298.1"/>
</dbReference>
<dbReference type="InterPro" id="IPR029068">
    <property type="entry name" value="Glyas_Bleomycin-R_OHBP_Dase"/>
</dbReference>
<sequence>MAISGVNHVTLAVRDLDRALHFYVRVLGGRRRAQWQRGAYLELGTLWLCLELDACAARQVDDAHLAFSVDAQGFASLGEAIRLSGARIWKDNRSEGASLYFEDPDGHKLEIHVGDLRTRLASCREAPYEGMEFFDDGESETPAR</sequence>
<comment type="caution">
    <text evidence="2">The sequence shown here is derived from an EMBL/GenBank/DDBJ whole genome shotgun (WGS) entry which is preliminary data.</text>
</comment>
<evidence type="ECO:0000313" key="3">
    <source>
        <dbReference type="Proteomes" id="UP000075260"/>
    </source>
</evidence>
<dbReference type="AlphaFoldDB" id="A0A150QWQ9"/>
<keyword evidence="2" id="KW-0808">Transferase</keyword>
<evidence type="ECO:0000313" key="2">
    <source>
        <dbReference type="EMBL" id="KYF72018.1"/>
    </source>
</evidence>
<dbReference type="InterPro" id="IPR004360">
    <property type="entry name" value="Glyas_Fos-R_dOase_dom"/>
</dbReference>
<dbReference type="EMBL" id="JEMA01000298">
    <property type="protein sequence ID" value="KYF72018.1"/>
    <property type="molecule type" value="Genomic_DNA"/>
</dbReference>
<accession>A0A150QWQ9</accession>
<evidence type="ECO:0000259" key="1">
    <source>
        <dbReference type="PROSITE" id="PS51819"/>
    </source>
</evidence>
<dbReference type="PANTHER" id="PTHR21366:SF14">
    <property type="entry name" value="GLYOXALASE DOMAIN-CONTAINING PROTEIN 5"/>
    <property type="match status" value="1"/>
</dbReference>
<dbReference type="SUPFAM" id="SSF54593">
    <property type="entry name" value="Glyoxalase/Bleomycin resistance protein/Dihydroxybiphenyl dioxygenase"/>
    <property type="match status" value="1"/>
</dbReference>
<dbReference type="Pfam" id="PF00903">
    <property type="entry name" value="Glyoxalase"/>
    <property type="match status" value="1"/>
</dbReference>
<organism evidence="2 3">
    <name type="scientific">Sorangium cellulosum</name>
    <name type="common">Polyangium cellulosum</name>
    <dbReference type="NCBI Taxonomy" id="56"/>
    <lineage>
        <taxon>Bacteria</taxon>
        <taxon>Pseudomonadati</taxon>
        <taxon>Myxococcota</taxon>
        <taxon>Polyangia</taxon>
        <taxon>Polyangiales</taxon>
        <taxon>Polyangiaceae</taxon>
        <taxon>Sorangium</taxon>
    </lineage>
</organism>
<name>A0A150QWQ9_SORCE</name>
<dbReference type="OrthoDB" id="793940at2"/>
<dbReference type="Gene3D" id="3.10.180.10">
    <property type="entry name" value="2,3-Dihydroxybiphenyl 1,2-Dioxygenase, domain 1"/>
    <property type="match status" value="1"/>
</dbReference>
<dbReference type="InterPro" id="IPR050383">
    <property type="entry name" value="GlyoxalaseI/FosfomycinResist"/>
</dbReference>
<dbReference type="GO" id="GO:0016740">
    <property type="term" value="F:transferase activity"/>
    <property type="evidence" value="ECO:0007669"/>
    <property type="project" value="UniProtKB-KW"/>
</dbReference>
<dbReference type="PANTHER" id="PTHR21366">
    <property type="entry name" value="GLYOXALASE FAMILY PROTEIN"/>
    <property type="match status" value="1"/>
</dbReference>
<reference evidence="2 3" key="1">
    <citation type="submission" date="2014-02" db="EMBL/GenBank/DDBJ databases">
        <title>The small core and large imbalanced accessory genome model reveals a collaborative survival strategy of Sorangium cellulosum strains in nature.</title>
        <authorList>
            <person name="Han K."/>
            <person name="Peng R."/>
            <person name="Blom J."/>
            <person name="Li Y.-Z."/>
        </authorList>
    </citation>
    <scope>NUCLEOTIDE SEQUENCE [LARGE SCALE GENOMIC DNA]</scope>
    <source>
        <strain evidence="2 3">So0008-312</strain>
    </source>
</reference>
<dbReference type="CDD" id="cd07244">
    <property type="entry name" value="FosA"/>
    <property type="match status" value="1"/>
</dbReference>
<proteinExistence type="predicted"/>
<protein>
    <submittedName>
        <fullName evidence="2">Glutathione transferase</fullName>
    </submittedName>
</protein>